<organism evidence="1 2">
    <name type="scientific">Rhizophagus irregularis</name>
    <dbReference type="NCBI Taxonomy" id="588596"/>
    <lineage>
        <taxon>Eukaryota</taxon>
        <taxon>Fungi</taxon>
        <taxon>Fungi incertae sedis</taxon>
        <taxon>Mucoromycota</taxon>
        <taxon>Glomeromycotina</taxon>
        <taxon>Glomeromycetes</taxon>
        <taxon>Glomerales</taxon>
        <taxon>Glomeraceae</taxon>
        <taxon>Rhizophagus</taxon>
    </lineage>
</organism>
<dbReference type="VEuPathDB" id="FungiDB:RhiirA1_464956"/>
<name>A0A2N0RH04_9GLOM</name>
<protein>
    <submittedName>
        <fullName evidence="1">Uncharacterized protein</fullName>
    </submittedName>
</protein>
<reference evidence="1 2" key="1">
    <citation type="submission" date="2017-10" db="EMBL/GenBank/DDBJ databases">
        <title>Extensive intraspecific genome diversity in a model arbuscular mycorrhizal fungus.</title>
        <authorList>
            <person name="Chen E.C.H."/>
            <person name="Morin E."/>
            <person name="Baudet D."/>
            <person name="Noel J."/>
            <person name="Ndikumana S."/>
            <person name="Charron P."/>
            <person name="St-Onge C."/>
            <person name="Giorgi J."/>
            <person name="Grigoriev I.V."/>
            <person name="Roux C."/>
            <person name="Martin F.M."/>
            <person name="Corradi N."/>
        </authorList>
    </citation>
    <scope>NUCLEOTIDE SEQUENCE [LARGE SCALE GENOMIC DNA]</scope>
    <source>
        <strain evidence="1 2">A1</strain>
    </source>
</reference>
<dbReference type="EMBL" id="LLXH01000839">
    <property type="protein sequence ID" value="PKC62581.1"/>
    <property type="molecule type" value="Genomic_DNA"/>
</dbReference>
<comment type="caution">
    <text evidence="1">The sequence shown here is derived from an EMBL/GenBank/DDBJ whole genome shotgun (WGS) entry which is preliminary data.</text>
</comment>
<sequence length="203" mass="23820">MITESIHVCQFNSTDCKGIIRQITNNTKILITKKESILVGMKLCQTYYNKFIVNEAHKLLEYNKICSHPKYNEYRNQSKNLNLKSKNLNLEKVLKRLISILQLDENAKICSLCRKKTDKDPDYNTLKEYNAPISKKNDDDNILKIGNYSTYSFRKDILYNREELKQFESDYQEIIAQLTVSDEINLIDYSDISITLQRVELSD</sequence>
<proteinExistence type="predicted"/>
<gene>
    <name evidence="1" type="ORF">RhiirA1_464956</name>
</gene>
<evidence type="ECO:0000313" key="2">
    <source>
        <dbReference type="Proteomes" id="UP000232688"/>
    </source>
</evidence>
<dbReference type="AlphaFoldDB" id="A0A2N0RH04"/>
<evidence type="ECO:0000313" key="1">
    <source>
        <dbReference type="EMBL" id="PKC62581.1"/>
    </source>
</evidence>
<dbReference type="Proteomes" id="UP000232688">
    <property type="component" value="Unassembled WGS sequence"/>
</dbReference>
<reference evidence="1 2" key="2">
    <citation type="submission" date="2017-10" db="EMBL/GenBank/DDBJ databases">
        <title>Genome analyses suggest a sexual origin of heterokaryosis in a supposedly ancient asexual fungus.</title>
        <authorList>
            <person name="Corradi N."/>
            <person name="Sedzielewska K."/>
            <person name="Noel J."/>
            <person name="Charron P."/>
            <person name="Farinelli L."/>
            <person name="Marton T."/>
            <person name="Kruger M."/>
            <person name="Pelin A."/>
            <person name="Brachmann A."/>
            <person name="Corradi N."/>
        </authorList>
    </citation>
    <scope>NUCLEOTIDE SEQUENCE [LARGE SCALE GENOMIC DNA]</scope>
    <source>
        <strain evidence="1 2">A1</strain>
    </source>
</reference>
<accession>A0A2N0RH04</accession>